<gene>
    <name evidence="2" type="ORF">NAES01612_LOCUS9215</name>
</gene>
<proteinExistence type="predicted"/>
<feature type="transmembrane region" description="Helical" evidence="1">
    <location>
        <begin position="98"/>
        <end position="118"/>
    </location>
</feature>
<organism evidence="2">
    <name type="scientific">Paramoeba aestuarina</name>
    <dbReference type="NCBI Taxonomy" id="180227"/>
    <lineage>
        <taxon>Eukaryota</taxon>
        <taxon>Amoebozoa</taxon>
        <taxon>Discosea</taxon>
        <taxon>Flabellinia</taxon>
        <taxon>Dactylopodida</taxon>
        <taxon>Paramoebidae</taxon>
        <taxon>Paramoeba</taxon>
    </lineage>
</organism>
<dbReference type="EMBL" id="HBKR01013935">
    <property type="protein sequence ID" value="CAE2300949.1"/>
    <property type="molecule type" value="Transcribed_RNA"/>
</dbReference>
<keyword evidence="1" id="KW-0812">Transmembrane</keyword>
<evidence type="ECO:0000256" key="1">
    <source>
        <dbReference type="SAM" id="Phobius"/>
    </source>
</evidence>
<evidence type="ECO:0000313" key="2">
    <source>
        <dbReference type="EMBL" id="CAE2300949.1"/>
    </source>
</evidence>
<feature type="transmembrane region" description="Helical" evidence="1">
    <location>
        <begin position="130"/>
        <end position="151"/>
    </location>
</feature>
<feature type="transmembrane region" description="Helical" evidence="1">
    <location>
        <begin position="175"/>
        <end position="200"/>
    </location>
</feature>
<sequence>MFATDGGWYKFEYRTIIMWEEHHEIESVDCKGDGYLGLREFNLVDTRYWVKLCGQFVDKCDYSKMTSEDTTWSEDRFLPVTLLCNAMGLEDWGFRVKVAFFSTILASFFSLGSLYPLVMNARTGRFTIPLLVFCTEAFLFSLPAWVIFLWLKSSVSDDFRTDDYETELFHWKEDWALILSIIACPLLLVTLLCMSLYVWLNRDPVVAGIYNKMIDDLELMNTVEFITEEMSLEDPQKLEDEEFGLDGLQYGDS</sequence>
<protein>
    <submittedName>
        <fullName evidence="2">Uncharacterized protein</fullName>
    </submittedName>
</protein>
<dbReference type="AlphaFoldDB" id="A0A7S4KP25"/>
<reference evidence="2" key="1">
    <citation type="submission" date="2021-01" db="EMBL/GenBank/DDBJ databases">
        <authorList>
            <person name="Corre E."/>
            <person name="Pelletier E."/>
            <person name="Niang G."/>
            <person name="Scheremetjew M."/>
            <person name="Finn R."/>
            <person name="Kale V."/>
            <person name="Holt S."/>
            <person name="Cochrane G."/>
            <person name="Meng A."/>
            <person name="Brown T."/>
            <person name="Cohen L."/>
        </authorList>
    </citation>
    <scope>NUCLEOTIDE SEQUENCE</scope>
    <source>
        <strain evidence="2">SoJaBio B1-5/56/2</strain>
    </source>
</reference>
<name>A0A7S4KP25_9EUKA</name>
<accession>A0A7S4KP25</accession>
<keyword evidence="1" id="KW-1133">Transmembrane helix</keyword>
<keyword evidence="1" id="KW-0472">Membrane</keyword>